<evidence type="ECO:0000256" key="2">
    <source>
        <dbReference type="SAM" id="MobiDB-lite"/>
    </source>
</evidence>
<dbReference type="InterPro" id="IPR050318">
    <property type="entry name" value="DENR/SUI1_TIF"/>
</dbReference>
<dbReference type="SUPFAM" id="SSF55159">
    <property type="entry name" value="eIF1-like"/>
    <property type="match status" value="1"/>
</dbReference>
<feature type="compositionally biased region" description="Basic residues" evidence="2">
    <location>
        <begin position="92"/>
        <end position="111"/>
    </location>
</feature>
<accession>R7V2K5</accession>
<dbReference type="CDD" id="cd11607">
    <property type="entry name" value="DENR_C"/>
    <property type="match status" value="1"/>
</dbReference>
<dbReference type="InterPro" id="IPR001950">
    <property type="entry name" value="SUI1"/>
</dbReference>
<dbReference type="STRING" id="283909.R7V2K5"/>
<dbReference type="Pfam" id="PF21023">
    <property type="entry name" value="DENR_N"/>
    <property type="match status" value="1"/>
</dbReference>
<dbReference type="HOGENOM" id="CLU_073511_1_0_1"/>
<dbReference type="FunCoup" id="R7V2K5">
    <property type="interactions" value="902"/>
</dbReference>
<dbReference type="GO" id="GO:0002188">
    <property type="term" value="P:translation reinitiation"/>
    <property type="evidence" value="ECO:0007669"/>
    <property type="project" value="TreeGrafter"/>
</dbReference>
<reference evidence="5" key="3">
    <citation type="submission" date="2015-06" db="UniProtKB">
        <authorList>
            <consortium name="EnsemblMetazoa"/>
        </authorList>
    </citation>
    <scope>IDENTIFICATION</scope>
</reference>
<dbReference type="GO" id="GO:0003729">
    <property type="term" value="F:mRNA binding"/>
    <property type="evidence" value="ECO:0007669"/>
    <property type="project" value="TreeGrafter"/>
</dbReference>
<gene>
    <name evidence="4" type="ORF">CAPTEDRAFT_152798</name>
</gene>
<dbReference type="Gene3D" id="3.30.780.10">
    <property type="entry name" value="SUI1-like domain"/>
    <property type="match status" value="1"/>
</dbReference>
<feature type="compositionally biased region" description="Acidic residues" evidence="2">
    <location>
        <begin position="11"/>
        <end position="21"/>
    </location>
</feature>
<sequence>MADAEVRHSEEEEEEEEDAGSDGEKFFSYKGPVKGVTYPTSIIYCDVCDGWPLEYLEFHPNHEKGKIWIEENLSEKMQALYLSPDDDGTGEHKKKRQTRGGRGVIKTKKKQEKPQRITLARASRGKKKFVTVITGLATYDIDLKTASKYFAGVFACGSSVTGDDEIVIQGDCKDDLFDLLTEKWGQIDEDCIDDLGDQKRS</sequence>
<evidence type="ECO:0000313" key="5">
    <source>
        <dbReference type="EnsemblMetazoa" id="CapteP152798"/>
    </source>
</evidence>
<dbReference type="EMBL" id="KB297391">
    <property type="protein sequence ID" value="ELU10566.1"/>
    <property type="molecule type" value="Genomic_DNA"/>
</dbReference>
<dbReference type="GO" id="GO:0001731">
    <property type="term" value="P:formation of translation preinitiation complex"/>
    <property type="evidence" value="ECO:0007669"/>
    <property type="project" value="TreeGrafter"/>
</dbReference>
<dbReference type="PROSITE" id="PS50296">
    <property type="entry name" value="SUI1"/>
    <property type="match status" value="1"/>
</dbReference>
<dbReference type="InterPro" id="IPR036877">
    <property type="entry name" value="SUI1_dom_sf"/>
</dbReference>
<dbReference type="Proteomes" id="UP000014760">
    <property type="component" value="Unassembled WGS sequence"/>
</dbReference>
<reference evidence="4 6" key="2">
    <citation type="journal article" date="2013" name="Nature">
        <title>Insights into bilaterian evolution from three spiralian genomes.</title>
        <authorList>
            <person name="Simakov O."/>
            <person name="Marletaz F."/>
            <person name="Cho S.J."/>
            <person name="Edsinger-Gonzales E."/>
            <person name="Havlak P."/>
            <person name="Hellsten U."/>
            <person name="Kuo D.H."/>
            <person name="Larsson T."/>
            <person name="Lv J."/>
            <person name="Arendt D."/>
            <person name="Savage R."/>
            <person name="Osoegawa K."/>
            <person name="de Jong P."/>
            <person name="Grimwood J."/>
            <person name="Chapman J.A."/>
            <person name="Shapiro H."/>
            <person name="Aerts A."/>
            <person name="Otillar R.P."/>
            <person name="Terry A.Y."/>
            <person name="Boore J.L."/>
            <person name="Grigoriev I.V."/>
            <person name="Lindberg D.R."/>
            <person name="Seaver E.C."/>
            <person name="Weisblat D.A."/>
            <person name="Putnam N.H."/>
            <person name="Rokhsar D.S."/>
        </authorList>
    </citation>
    <scope>NUCLEOTIDE SEQUENCE</scope>
    <source>
        <strain evidence="4 6">I ESC-2004</strain>
    </source>
</reference>
<feature type="compositionally biased region" description="Basic and acidic residues" evidence="2">
    <location>
        <begin position="1"/>
        <end position="10"/>
    </location>
</feature>
<dbReference type="EnsemblMetazoa" id="CapteT152798">
    <property type="protein sequence ID" value="CapteP152798"/>
    <property type="gene ID" value="CapteG152798"/>
</dbReference>
<evidence type="ECO:0000256" key="1">
    <source>
        <dbReference type="ARBA" id="ARBA00007514"/>
    </source>
</evidence>
<dbReference type="FunFam" id="3.30.780.10:FF:000004">
    <property type="entry name" value="density-regulated protein-like"/>
    <property type="match status" value="1"/>
</dbReference>
<dbReference type="PANTHER" id="PTHR12789:SF0">
    <property type="entry name" value="DENSITY-REGULATED PROTEIN"/>
    <property type="match status" value="1"/>
</dbReference>
<reference evidence="6" key="1">
    <citation type="submission" date="2012-12" db="EMBL/GenBank/DDBJ databases">
        <authorList>
            <person name="Hellsten U."/>
            <person name="Grimwood J."/>
            <person name="Chapman J.A."/>
            <person name="Shapiro H."/>
            <person name="Aerts A."/>
            <person name="Otillar R.P."/>
            <person name="Terry A.Y."/>
            <person name="Boore J.L."/>
            <person name="Simakov O."/>
            <person name="Marletaz F."/>
            <person name="Cho S.-J."/>
            <person name="Edsinger-Gonzales E."/>
            <person name="Havlak P."/>
            <person name="Kuo D.-H."/>
            <person name="Larsson T."/>
            <person name="Lv J."/>
            <person name="Arendt D."/>
            <person name="Savage R."/>
            <person name="Osoegawa K."/>
            <person name="de Jong P."/>
            <person name="Lindberg D.R."/>
            <person name="Seaver E.C."/>
            <person name="Weisblat D.A."/>
            <person name="Putnam N.H."/>
            <person name="Grigoriev I.V."/>
            <person name="Rokhsar D.S."/>
        </authorList>
    </citation>
    <scope>NUCLEOTIDE SEQUENCE</scope>
    <source>
        <strain evidence="6">I ESC-2004</strain>
    </source>
</reference>
<protein>
    <recommendedName>
        <fullName evidence="3">SUI1 domain-containing protein</fullName>
    </recommendedName>
</protein>
<dbReference type="EMBL" id="AMQN01006013">
    <property type="status" value="NOT_ANNOTATED_CDS"/>
    <property type="molecule type" value="Genomic_DNA"/>
</dbReference>
<evidence type="ECO:0000313" key="4">
    <source>
        <dbReference type="EMBL" id="ELU10566.1"/>
    </source>
</evidence>
<dbReference type="InterPro" id="IPR046447">
    <property type="entry name" value="DENR_C"/>
</dbReference>
<dbReference type="Pfam" id="PF01253">
    <property type="entry name" value="SUI1"/>
    <property type="match status" value="1"/>
</dbReference>
<evidence type="ECO:0000259" key="3">
    <source>
        <dbReference type="PROSITE" id="PS50296"/>
    </source>
</evidence>
<feature type="region of interest" description="Disordered" evidence="2">
    <location>
        <begin position="1"/>
        <end position="26"/>
    </location>
</feature>
<dbReference type="PANTHER" id="PTHR12789">
    <property type="entry name" value="DENSITY-REGULATED PROTEIN HOMOLOG"/>
    <property type="match status" value="1"/>
</dbReference>
<evidence type="ECO:0000313" key="6">
    <source>
        <dbReference type="Proteomes" id="UP000014760"/>
    </source>
</evidence>
<keyword evidence="6" id="KW-1185">Reference proteome</keyword>
<comment type="similarity">
    <text evidence="1">Belongs to the DENR family.</text>
</comment>
<dbReference type="OrthoDB" id="277199at2759"/>
<dbReference type="OMA" id="PIKVQYC"/>
<dbReference type="GO" id="GO:0003743">
    <property type="term" value="F:translation initiation factor activity"/>
    <property type="evidence" value="ECO:0007669"/>
    <property type="project" value="InterPro"/>
</dbReference>
<organism evidence="4">
    <name type="scientific">Capitella teleta</name>
    <name type="common">Polychaete worm</name>
    <dbReference type="NCBI Taxonomy" id="283909"/>
    <lineage>
        <taxon>Eukaryota</taxon>
        <taxon>Metazoa</taxon>
        <taxon>Spiralia</taxon>
        <taxon>Lophotrochozoa</taxon>
        <taxon>Annelida</taxon>
        <taxon>Polychaeta</taxon>
        <taxon>Sedentaria</taxon>
        <taxon>Scolecida</taxon>
        <taxon>Capitellidae</taxon>
        <taxon>Capitella</taxon>
    </lineage>
</organism>
<proteinExistence type="inferred from homology"/>
<name>R7V2K5_CAPTE</name>
<feature type="domain" description="SUI1" evidence="3">
    <location>
        <begin position="117"/>
        <end position="184"/>
    </location>
</feature>
<feature type="region of interest" description="Disordered" evidence="2">
    <location>
        <begin position="82"/>
        <end position="113"/>
    </location>
</feature>
<dbReference type="AlphaFoldDB" id="R7V2K5"/>
<dbReference type="InterPro" id="IPR048517">
    <property type="entry name" value="DENR_N"/>
</dbReference>